<gene>
    <name evidence="2" type="ORF">DKM44_00765</name>
</gene>
<protein>
    <submittedName>
        <fullName evidence="2">Aldehyde dehydrogenase</fullName>
    </submittedName>
</protein>
<evidence type="ECO:0000313" key="2">
    <source>
        <dbReference type="EMBL" id="AWN21947.1"/>
    </source>
</evidence>
<dbReference type="KEGG" id="dez:DKM44_00765"/>
<evidence type="ECO:0000313" key="3">
    <source>
        <dbReference type="Proteomes" id="UP000245368"/>
    </source>
</evidence>
<dbReference type="RefSeq" id="WP_109824592.1">
    <property type="nucleotide sequence ID" value="NZ_CP029494.1"/>
</dbReference>
<dbReference type="InterPro" id="IPR016920">
    <property type="entry name" value="UCP029477"/>
</dbReference>
<evidence type="ECO:0000259" key="1">
    <source>
        <dbReference type="Pfam" id="PF09537"/>
    </source>
</evidence>
<dbReference type="InterPro" id="IPR011971">
    <property type="entry name" value="CHP02284"/>
</dbReference>
<dbReference type="AlphaFoldDB" id="A0A2Z3JA10"/>
<dbReference type="Gene3D" id="1.20.1260.10">
    <property type="match status" value="1"/>
</dbReference>
<dbReference type="EMBL" id="CP029494">
    <property type="protein sequence ID" value="AWN21947.1"/>
    <property type="molecule type" value="Genomic_DNA"/>
</dbReference>
<reference evidence="2 3" key="1">
    <citation type="submission" date="2018-05" db="EMBL/GenBank/DDBJ databases">
        <title>Complete Genome Sequence of Deinococcus sp. strain 17bor-2.</title>
        <authorList>
            <person name="Srinivasan S."/>
        </authorList>
    </citation>
    <scope>NUCLEOTIDE SEQUENCE [LARGE SCALE GENOMIC DNA]</scope>
    <source>
        <strain evidence="2 3">17bor-2</strain>
    </source>
</reference>
<name>A0A2Z3JA10_9DEIO</name>
<accession>A0A2Z3JA10</accession>
<proteinExistence type="predicted"/>
<dbReference type="InterPro" id="IPR012347">
    <property type="entry name" value="Ferritin-like"/>
</dbReference>
<sequence>MTLNTDQVNDKLQHILGTLRDGEKGFAEAAEHAKDASLQSLFQGRSTQRAEMARAVEAKLTEGGEHARKEGSVGAALHRTWINVRDAVTGRDDASVVAEVERGEDTAVKNYQDVLGDANLPADVRSMIEGQFAQVKASHDEISTLKHQWEAKKS</sequence>
<keyword evidence="3" id="KW-1185">Reference proteome</keyword>
<dbReference type="NCBIfam" id="TIGR02284">
    <property type="entry name" value="PA2169 family four-helix-bundle protein"/>
    <property type="match status" value="1"/>
</dbReference>
<dbReference type="Proteomes" id="UP000245368">
    <property type="component" value="Chromosome"/>
</dbReference>
<dbReference type="OrthoDB" id="282393at2"/>
<dbReference type="InterPro" id="IPR019052">
    <property type="entry name" value="DUF2383"/>
</dbReference>
<organism evidence="2 3">
    <name type="scientific">Deinococcus irradiatisoli</name>
    <dbReference type="NCBI Taxonomy" id="2202254"/>
    <lineage>
        <taxon>Bacteria</taxon>
        <taxon>Thermotogati</taxon>
        <taxon>Deinococcota</taxon>
        <taxon>Deinococci</taxon>
        <taxon>Deinococcales</taxon>
        <taxon>Deinococcaceae</taxon>
        <taxon>Deinococcus</taxon>
    </lineage>
</organism>
<dbReference type="Pfam" id="PF09537">
    <property type="entry name" value="DUF2383"/>
    <property type="match status" value="1"/>
</dbReference>
<dbReference type="PIRSF" id="PIRSF029477">
    <property type="entry name" value="UCP029477"/>
    <property type="match status" value="1"/>
</dbReference>
<feature type="domain" description="DUF2383" evidence="1">
    <location>
        <begin position="8"/>
        <end position="116"/>
    </location>
</feature>